<dbReference type="PANTHER" id="PTHR28180">
    <property type="entry name" value="CONSERVED MITOCHONDRIAL PROTEIN-RELATED"/>
    <property type="match status" value="1"/>
</dbReference>
<dbReference type="STRING" id="1507870.A0A1V8SP93"/>
<evidence type="ECO:0000313" key="2">
    <source>
        <dbReference type="Proteomes" id="UP000192596"/>
    </source>
</evidence>
<evidence type="ECO:0000313" key="1">
    <source>
        <dbReference type="EMBL" id="OQO00722.1"/>
    </source>
</evidence>
<dbReference type="PANTHER" id="PTHR28180:SF2">
    <property type="entry name" value="PEROXISOMAL PROTEIN 2"/>
    <property type="match status" value="1"/>
</dbReference>
<dbReference type="InterPro" id="IPR052999">
    <property type="entry name" value="PTS1_Protein"/>
</dbReference>
<gene>
    <name evidence="1" type="ORF">B0A48_13213</name>
</gene>
<dbReference type="SUPFAM" id="SSF69118">
    <property type="entry name" value="AhpD-like"/>
    <property type="match status" value="1"/>
</dbReference>
<evidence type="ECO:0008006" key="3">
    <source>
        <dbReference type="Google" id="ProtNLM"/>
    </source>
</evidence>
<dbReference type="Proteomes" id="UP000192596">
    <property type="component" value="Unassembled WGS sequence"/>
</dbReference>
<dbReference type="FunCoup" id="A0A1V8SP93">
    <property type="interactions" value="12"/>
</dbReference>
<sequence length="238" mass="26930">MSTQSPELAPDFFDQVEDLPDKDATVRWYYCVIVNLAALNYPELVPQIWKHLAEHVIAPLDHDAQFAIARKLREALIKSCGIMGAAKTGTAIRLLCQQIPKELRDPATPRADEDPIVASTRGHAFHRRIYGRNQEFDYNATGQASPDYAWVVRDLMYGRIFSYDGILSDLDTGYVIVSALIGIDCHIQLRHHMKGMLYNGATRAELEELYKTMLNLAERLGVKFRSGLREIPSIEPQT</sequence>
<organism evidence="1 2">
    <name type="scientific">Cryoendolithus antarcticus</name>
    <dbReference type="NCBI Taxonomy" id="1507870"/>
    <lineage>
        <taxon>Eukaryota</taxon>
        <taxon>Fungi</taxon>
        <taxon>Dikarya</taxon>
        <taxon>Ascomycota</taxon>
        <taxon>Pezizomycotina</taxon>
        <taxon>Dothideomycetes</taxon>
        <taxon>Dothideomycetidae</taxon>
        <taxon>Cladosporiales</taxon>
        <taxon>Cladosporiaceae</taxon>
        <taxon>Cryoendolithus</taxon>
    </lineage>
</organism>
<dbReference type="AlphaFoldDB" id="A0A1V8SP93"/>
<keyword evidence="2" id="KW-1185">Reference proteome</keyword>
<dbReference type="Gene3D" id="1.20.1290.10">
    <property type="entry name" value="AhpD-like"/>
    <property type="match status" value="1"/>
</dbReference>
<dbReference type="InterPro" id="IPR029032">
    <property type="entry name" value="AhpD-like"/>
</dbReference>
<dbReference type="InParanoid" id="A0A1V8SP93"/>
<dbReference type="OrthoDB" id="5537330at2759"/>
<reference evidence="2" key="1">
    <citation type="submission" date="2017-03" db="EMBL/GenBank/DDBJ databases">
        <title>Genomes of endolithic fungi from Antarctica.</title>
        <authorList>
            <person name="Coleine C."/>
            <person name="Masonjones S."/>
            <person name="Stajich J.E."/>
        </authorList>
    </citation>
    <scope>NUCLEOTIDE SEQUENCE [LARGE SCALE GENOMIC DNA]</scope>
    <source>
        <strain evidence="2">CCFEE 5527</strain>
    </source>
</reference>
<dbReference type="EMBL" id="NAJO01000034">
    <property type="protein sequence ID" value="OQO00722.1"/>
    <property type="molecule type" value="Genomic_DNA"/>
</dbReference>
<comment type="caution">
    <text evidence="1">The sequence shown here is derived from an EMBL/GenBank/DDBJ whole genome shotgun (WGS) entry which is preliminary data.</text>
</comment>
<accession>A0A1V8SP93</accession>
<protein>
    <recommendedName>
        <fullName evidence="3">Carboxymuconolactone decarboxylase-like domain-containing protein</fullName>
    </recommendedName>
</protein>
<name>A0A1V8SP93_9PEZI</name>
<proteinExistence type="predicted"/>